<proteinExistence type="inferred from homology"/>
<dbReference type="PIRSF" id="PIRSF002155">
    <property type="entry name" value="Ribosomal_L1"/>
    <property type="match status" value="1"/>
</dbReference>
<keyword evidence="3 9" id="KW-0699">rRNA-binding</keyword>
<keyword evidence="6 9" id="KW-0689">Ribosomal protein</keyword>
<evidence type="ECO:0000256" key="2">
    <source>
        <dbReference type="ARBA" id="ARBA00022491"/>
    </source>
</evidence>
<gene>
    <name evidence="9" type="primary">rplA</name>
    <name evidence="11" type="ORF">A2480_01305</name>
</gene>
<comment type="caution">
    <text evidence="11">The sequence shown here is derived from an EMBL/GenBank/DDBJ whole genome shotgun (WGS) entry which is preliminary data.</text>
</comment>
<dbReference type="InterPro" id="IPR016095">
    <property type="entry name" value="Ribosomal_uL1_3-a/b-sand"/>
</dbReference>
<dbReference type="PANTHER" id="PTHR36427:SF3">
    <property type="entry name" value="LARGE RIBOSOMAL SUBUNIT PROTEIN UL1M"/>
    <property type="match status" value="1"/>
</dbReference>
<name>A0A1F7WEK4_9BACT</name>
<dbReference type="PROSITE" id="PS01199">
    <property type="entry name" value="RIBOSOMAL_L1"/>
    <property type="match status" value="1"/>
</dbReference>
<keyword evidence="4 9" id="KW-0810">Translation regulation</keyword>
<dbReference type="SUPFAM" id="SSF56808">
    <property type="entry name" value="Ribosomal protein L1"/>
    <property type="match status" value="1"/>
</dbReference>
<dbReference type="GO" id="GO:0006412">
    <property type="term" value="P:translation"/>
    <property type="evidence" value="ECO:0007669"/>
    <property type="project" value="UniProtKB-UniRule"/>
</dbReference>
<dbReference type="Gene3D" id="3.40.50.790">
    <property type="match status" value="1"/>
</dbReference>
<dbReference type="Pfam" id="PF00687">
    <property type="entry name" value="Ribosomal_L1"/>
    <property type="match status" value="1"/>
</dbReference>
<evidence type="ECO:0000256" key="1">
    <source>
        <dbReference type="ARBA" id="ARBA00010531"/>
    </source>
</evidence>
<dbReference type="STRING" id="1802424.A2480_01305"/>
<dbReference type="FunFam" id="3.40.50.790:FF:000001">
    <property type="entry name" value="50S ribosomal protein L1"/>
    <property type="match status" value="1"/>
</dbReference>
<evidence type="ECO:0000256" key="3">
    <source>
        <dbReference type="ARBA" id="ARBA00022730"/>
    </source>
</evidence>
<evidence type="ECO:0000313" key="11">
    <source>
        <dbReference type="EMBL" id="OGM00829.1"/>
    </source>
</evidence>
<protein>
    <recommendedName>
        <fullName evidence="8 9">Large ribosomal subunit protein uL1</fullName>
    </recommendedName>
</protein>
<dbReference type="GO" id="GO:0000049">
    <property type="term" value="F:tRNA binding"/>
    <property type="evidence" value="ECO:0007669"/>
    <property type="project" value="UniProtKB-KW"/>
</dbReference>
<dbReference type="Proteomes" id="UP000176988">
    <property type="component" value="Unassembled WGS sequence"/>
</dbReference>
<accession>A0A1F7WEK4</accession>
<organism evidence="11 12">
    <name type="scientific">Candidatus Uhrbacteria bacterium RIFOXYC2_FULL_47_19</name>
    <dbReference type="NCBI Taxonomy" id="1802424"/>
    <lineage>
        <taxon>Bacteria</taxon>
        <taxon>Candidatus Uhriibacteriota</taxon>
    </lineage>
</organism>
<dbReference type="InterPro" id="IPR005878">
    <property type="entry name" value="Ribosom_uL1_bac-type"/>
</dbReference>
<sequence length="227" mass="24535">MKHGKRYNELRTSFDDNKVYELTEAITLVKKTSNTKFDSTIEVHVRLGVDPKKSDQQVRTTANLPHGTGKKKRIAAFVSSPEHEKDAKDAGAEMVGGEELVAEIVKTGKCDFDVAIASPDMMPKLAKVAKILGPRGLMPSPKNDTVTQNVGQAVKDMRGGKIAFKCDDTANVHQAIGKASFSDEQLIENFTAFLESLKRAKPSTSKGTYIKSVVLASTMGPGVKVAA</sequence>
<comment type="subunit">
    <text evidence="9">Part of the 50S ribosomal subunit.</text>
</comment>
<reference evidence="11 12" key="1">
    <citation type="journal article" date="2016" name="Nat. Commun.">
        <title>Thousands of microbial genomes shed light on interconnected biogeochemical processes in an aquifer system.</title>
        <authorList>
            <person name="Anantharaman K."/>
            <person name="Brown C.T."/>
            <person name="Hug L.A."/>
            <person name="Sharon I."/>
            <person name="Castelle C.J."/>
            <person name="Probst A.J."/>
            <person name="Thomas B.C."/>
            <person name="Singh A."/>
            <person name="Wilkins M.J."/>
            <person name="Karaoz U."/>
            <person name="Brodie E.L."/>
            <person name="Williams K.H."/>
            <person name="Hubbard S.S."/>
            <person name="Banfield J.F."/>
        </authorList>
    </citation>
    <scope>NUCLEOTIDE SEQUENCE [LARGE SCALE GENOMIC DNA]</scope>
</reference>
<dbReference type="AlphaFoldDB" id="A0A1F7WEK4"/>
<dbReference type="GO" id="GO:0019843">
    <property type="term" value="F:rRNA binding"/>
    <property type="evidence" value="ECO:0007669"/>
    <property type="project" value="UniProtKB-UniRule"/>
</dbReference>
<keyword evidence="2 9" id="KW-0678">Repressor</keyword>
<dbReference type="InterPro" id="IPR002143">
    <property type="entry name" value="Ribosomal_uL1"/>
</dbReference>
<evidence type="ECO:0000256" key="7">
    <source>
        <dbReference type="ARBA" id="ARBA00023274"/>
    </source>
</evidence>
<dbReference type="GO" id="GO:0006417">
    <property type="term" value="P:regulation of translation"/>
    <property type="evidence" value="ECO:0007669"/>
    <property type="project" value="UniProtKB-KW"/>
</dbReference>
<evidence type="ECO:0000256" key="4">
    <source>
        <dbReference type="ARBA" id="ARBA00022845"/>
    </source>
</evidence>
<evidence type="ECO:0000256" key="6">
    <source>
        <dbReference type="ARBA" id="ARBA00022980"/>
    </source>
</evidence>
<dbReference type="Gene3D" id="3.30.190.20">
    <property type="match status" value="1"/>
</dbReference>
<keyword evidence="7 9" id="KW-0687">Ribonucleoprotein</keyword>
<evidence type="ECO:0000256" key="10">
    <source>
        <dbReference type="RuleBase" id="RU000659"/>
    </source>
</evidence>
<dbReference type="GO" id="GO:0003735">
    <property type="term" value="F:structural constituent of ribosome"/>
    <property type="evidence" value="ECO:0007669"/>
    <property type="project" value="InterPro"/>
</dbReference>
<dbReference type="PANTHER" id="PTHR36427">
    <property type="entry name" value="54S RIBOSOMAL PROTEIN L1, MITOCHONDRIAL"/>
    <property type="match status" value="1"/>
</dbReference>
<evidence type="ECO:0000256" key="5">
    <source>
        <dbReference type="ARBA" id="ARBA00022884"/>
    </source>
</evidence>
<dbReference type="HAMAP" id="MF_01318_B">
    <property type="entry name" value="Ribosomal_uL1_B"/>
    <property type="match status" value="1"/>
</dbReference>
<keyword evidence="9" id="KW-0820">tRNA-binding</keyword>
<dbReference type="CDD" id="cd00403">
    <property type="entry name" value="Ribosomal_L1"/>
    <property type="match status" value="1"/>
</dbReference>
<dbReference type="InterPro" id="IPR023673">
    <property type="entry name" value="Ribosomal_uL1_CS"/>
</dbReference>
<dbReference type="EMBL" id="MGFG01000023">
    <property type="protein sequence ID" value="OGM00829.1"/>
    <property type="molecule type" value="Genomic_DNA"/>
</dbReference>
<comment type="function">
    <text evidence="9">Binds directly to 23S rRNA. The L1 stalk is quite mobile in the ribosome, and is involved in E site tRNA release.</text>
</comment>
<evidence type="ECO:0000256" key="8">
    <source>
        <dbReference type="ARBA" id="ARBA00035241"/>
    </source>
</evidence>
<dbReference type="NCBIfam" id="TIGR01169">
    <property type="entry name" value="rplA_bact"/>
    <property type="match status" value="1"/>
</dbReference>
<comment type="function">
    <text evidence="9">Protein L1 is also a translational repressor protein, it controls the translation of the L11 operon by binding to its mRNA.</text>
</comment>
<dbReference type="InterPro" id="IPR028364">
    <property type="entry name" value="Ribosomal_uL1/biogenesis"/>
</dbReference>
<evidence type="ECO:0000256" key="9">
    <source>
        <dbReference type="HAMAP-Rule" id="MF_01318"/>
    </source>
</evidence>
<comment type="similarity">
    <text evidence="1 9 10">Belongs to the universal ribosomal protein uL1 family.</text>
</comment>
<dbReference type="InterPro" id="IPR023674">
    <property type="entry name" value="Ribosomal_uL1-like"/>
</dbReference>
<evidence type="ECO:0000313" key="12">
    <source>
        <dbReference type="Proteomes" id="UP000176988"/>
    </source>
</evidence>
<keyword evidence="5 9" id="KW-0694">RNA-binding</keyword>
<dbReference type="GO" id="GO:0015934">
    <property type="term" value="C:large ribosomal subunit"/>
    <property type="evidence" value="ECO:0007669"/>
    <property type="project" value="InterPro"/>
</dbReference>